<dbReference type="AlphaFoldDB" id="A0A1Z4VQY7"/>
<dbReference type="RefSeq" id="WP_096365978.1">
    <property type="nucleotide sequence ID" value="NZ_AP018052.1"/>
</dbReference>
<dbReference type="PANTHER" id="PTHR43432">
    <property type="entry name" value="SLR0285 PROTEIN"/>
    <property type="match status" value="1"/>
</dbReference>
<dbReference type="InterPro" id="IPR007197">
    <property type="entry name" value="rSAM"/>
</dbReference>
<dbReference type="InterPro" id="IPR040086">
    <property type="entry name" value="MJ0683-like"/>
</dbReference>
<evidence type="ECO:0000313" key="6">
    <source>
        <dbReference type="EMBL" id="BAZ93822.1"/>
    </source>
</evidence>
<organism evidence="6 7">
    <name type="scientific">Thiohalobacter thiocyanaticus</name>
    <dbReference type="NCBI Taxonomy" id="585455"/>
    <lineage>
        <taxon>Bacteria</taxon>
        <taxon>Pseudomonadati</taxon>
        <taxon>Pseudomonadota</taxon>
        <taxon>Gammaproteobacteria</taxon>
        <taxon>Thiohalobacterales</taxon>
        <taxon>Thiohalobacteraceae</taxon>
        <taxon>Thiohalobacter</taxon>
    </lineage>
</organism>
<dbReference type="GO" id="GO:0046872">
    <property type="term" value="F:metal ion binding"/>
    <property type="evidence" value="ECO:0007669"/>
    <property type="project" value="UniProtKB-KW"/>
</dbReference>
<dbReference type="Proteomes" id="UP000218765">
    <property type="component" value="Chromosome"/>
</dbReference>
<accession>A0A1Z4VQY7</accession>
<dbReference type="PANTHER" id="PTHR43432:SF3">
    <property type="entry name" value="SLR0285 PROTEIN"/>
    <property type="match status" value="1"/>
</dbReference>
<feature type="region of interest" description="Disordered" evidence="4">
    <location>
        <begin position="1"/>
        <end position="22"/>
    </location>
</feature>
<evidence type="ECO:0000256" key="1">
    <source>
        <dbReference type="ARBA" id="ARBA00022723"/>
    </source>
</evidence>
<dbReference type="KEGG" id="ttc:FOKN1_1425"/>
<dbReference type="SFLD" id="SFLDG01084">
    <property type="entry name" value="Uncharacterised_Radical_SAM_Su"/>
    <property type="match status" value="1"/>
</dbReference>
<keyword evidence="3" id="KW-0411">Iron-sulfur</keyword>
<keyword evidence="2" id="KW-0408">Iron</keyword>
<dbReference type="CDD" id="cd01335">
    <property type="entry name" value="Radical_SAM"/>
    <property type="match status" value="1"/>
</dbReference>
<proteinExistence type="predicted"/>
<dbReference type="SFLD" id="SFLDS00029">
    <property type="entry name" value="Radical_SAM"/>
    <property type="match status" value="1"/>
</dbReference>
<protein>
    <submittedName>
        <fullName evidence="6">Radical SAM protein</fullName>
    </submittedName>
</protein>
<keyword evidence="7" id="KW-1185">Reference proteome</keyword>
<dbReference type="PROSITE" id="PS51918">
    <property type="entry name" value="RADICAL_SAM"/>
    <property type="match status" value="1"/>
</dbReference>
<dbReference type="InterPro" id="IPR058240">
    <property type="entry name" value="rSAM_sf"/>
</dbReference>
<dbReference type="EMBL" id="AP018052">
    <property type="protein sequence ID" value="BAZ93822.1"/>
    <property type="molecule type" value="Genomic_DNA"/>
</dbReference>
<evidence type="ECO:0000256" key="2">
    <source>
        <dbReference type="ARBA" id="ARBA00023004"/>
    </source>
</evidence>
<name>A0A1Z4VQY7_9GAMM</name>
<evidence type="ECO:0000256" key="3">
    <source>
        <dbReference type="ARBA" id="ARBA00023014"/>
    </source>
</evidence>
<evidence type="ECO:0000259" key="5">
    <source>
        <dbReference type="PROSITE" id="PS51918"/>
    </source>
</evidence>
<dbReference type="SMART" id="SM00729">
    <property type="entry name" value="Elp3"/>
    <property type="match status" value="1"/>
</dbReference>
<dbReference type="GO" id="GO:0051536">
    <property type="term" value="F:iron-sulfur cluster binding"/>
    <property type="evidence" value="ECO:0007669"/>
    <property type="project" value="UniProtKB-KW"/>
</dbReference>
<keyword evidence="1" id="KW-0479">Metal-binding</keyword>
<evidence type="ECO:0000313" key="7">
    <source>
        <dbReference type="Proteomes" id="UP000218765"/>
    </source>
</evidence>
<reference evidence="6 7" key="1">
    <citation type="submission" date="2017-05" db="EMBL/GenBank/DDBJ databases">
        <title>Thiocyanate degradation by Thiohalobacter thiocyanaticus FOKN1.</title>
        <authorList>
            <person name="Oshiki M."/>
            <person name="Fukushima T."/>
            <person name="Kawano S."/>
            <person name="Nakagawa J."/>
        </authorList>
    </citation>
    <scope>NUCLEOTIDE SEQUENCE [LARGE SCALE GENOMIC DNA]</scope>
    <source>
        <strain evidence="6 7">FOKN1</strain>
    </source>
</reference>
<dbReference type="NCBIfam" id="NF033668">
    <property type="entry name" value="rSAM_PA0069"/>
    <property type="match status" value="1"/>
</dbReference>
<dbReference type="GO" id="GO:0003824">
    <property type="term" value="F:catalytic activity"/>
    <property type="evidence" value="ECO:0007669"/>
    <property type="project" value="InterPro"/>
</dbReference>
<sequence length="358" mass="40103">MAIRYDSPFKGRGAGSNPDNRFEQYSRERVDDGWDSLAQTEQVPGTTLEVDSSRRVISYNQSPDVPFDRSINPYRGCEHGCVYCFARPTHAWLGLSPGLDFETRLYHKPDAPEQLRRELGRRGYTPAPIALGINTDAYQPVERRLGLTRRILKVLAECRHPLTIVTKSALIERDLDLLAPLAADNLCRVAVSLTTLDSRLSRRLEPRAAAPHRRLQTIARLSAAGVPVSVLVAPLIPVLTDAELEALLEAAHEAGACDAGYVLLRLPHEVRDLFSDWLQMHEPLKAEHVLNRIRDCRGGRDYDAAFGSRMRGTGIFADLLAQRFGKAYRRLDFPGAPSLDCSRFRPPREETPQLGLFD</sequence>
<gene>
    <name evidence="6" type="ORF">FOKN1_1425</name>
</gene>
<dbReference type="Gene3D" id="3.80.30.30">
    <property type="match status" value="1"/>
</dbReference>
<dbReference type="InterPro" id="IPR006638">
    <property type="entry name" value="Elp3/MiaA/NifB-like_rSAM"/>
</dbReference>
<dbReference type="OrthoDB" id="9785699at2"/>
<feature type="domain" description="Radical SAM core" evidence="5">
    <location>
        <begin position="63"/>
        <end position="300"/>
    </location>
</feature>
<dbReference type="SUPFAM" id="SSF102114">
    <property type="entry name" value="Radical SAM enzymes"/>
    <property type="match status" value="1"/>
</dbReference>
<evidence type="ECO:0000256" key="4">
    <source>
        <dbReference type="SAM" id="MobiDB-lite"/>
    </source>
</evidence>
<dbReference type="Pfam" id="PF04055">
    <property type="entry name" value="Radical_SAM"/>
    <property type="match status" value="1"/>
</dbReference>